<sequence length="167" mass="18479">MLIMAAVLVLVLGIAGGAFAAASNDSTLPGNDDQWKPPVLSVNPTDEQLNKLRELRTECFNETQNIRSELQKKVFELRNLYLDNNPDQDEIASKRAEIDELRSQLQDTREEYRRQMSEIFTQEQLDQLGQMRGCGGCLGVGCGMGFGGKGGRGPGCPWRAQSQSNTQ</sequence>
<evidence type="ECO:0000256" key="2">
    <source>
        <dbReference type="SAM" id="SignalP"/>
    </source>
</evidence>
<evidence type="ECO:0000256" key="1">
    <source>
        <dbReference type="SAM" id="Coils"/>
    </source>
</evidence>
<feature type="chain" id="PRO_5003881312" description="Periplasmic heavy metal sensor" evidence="2">
    <location>
        <begin position="21"/>
        <end position="167"/>
    </location>
</feature>
<dbReference type="eggNOG" id="COG3678">
    <property type="taxonomic scope" value="Bacteria"/>
</dbReference>
<protein>
    <recommendedName>
        <fullName evidence="5">Periplasmic heavy metal sensor</fullName>
    </recommendedName>
</protein>
<name>K4LKD7_THEPS</name>
<keyword evidence="1" id="KW-0175">Coiled coil</keyword>
<feature type="signal peptide" evidence="2">
    <location>
        <begin position="1"/>
        <end position="20"/>
    </location>
</feature>
<keyword evidence="4" id="KW-1185">Reference proteome</keyword>
<reference evidence="3 4" key="1">
    <citation type="journal article" date="2012" name="BMC Genomics">
        <title>Genome-guided analysis of physiological and morphological traits of the fermentative acetate oxidizer Thermacetogenium phaeum.</title>
        <authorList>
            <person name="Oehler D."/>
            <person name="Poehlein A."/>
            <person name="Leimbach A."/>
            <person name="Muller N."/>
            <person name="Daniel R."/>
            <person name="Gottschalk G."/>
            <person name="Schink B."/>
        </authorList>
    </citation>
    <scope>NUCLEOTIDE SEQUENCE [LARGE SCALE GENOMIC DNA]</scope>
    <source>
        <strain evidence="4">ATCC BAA-254 / DSM 26808 / PB</strain>
    </source>
</reference>
<feature type="coiled-coil region" evidence="1">
    <location>
        <begin position="91"/>
        <end position="122"/>
    </location>
</feature>
<dbReference type="Proteomes" id="UP000000467">
    <property type="component" value="Chromosome"/>
</dbReference>
<dbReference type="EMBL" id="CP003732">
    <property type="protein sequence ID" value="AFV12542.1"/>
    <property type="molecule type" value="Genomic_DNA"/>
</dbReference>
<dbReference type="HOGENOM" id="CLU_135686_0_0_9"/>
<dbReference type="Pfam" id="PF13801">
    <property type="entry name" value="Metal_resist"/>
    <property type="match status" value="1"/>
</dbReference>
<accession>K4LKD7</accession>
<dbReference type="InterPro" id="IPR025961">
    <property type="entry name" value="Metal_resist"/>
</dbReference>
<keyword evidence="2" id="KW-0732">Signal</keyword>
<evidence type="ECO:0000313" key="3">
    <source>
        <dbReference type="EMBL" id="AFV12542.1"/>
    </source>
</evidence>
<gene>
    <name evidence="3" type="ordered locus">Tph_c23520</name>
</gene>
<organism evidence="3 4">
    <name type="scientific">Thermacetogenium phaeum (strain ATCC BAA-254 / DSM 26808 / PB)</name>
    <dbReference type="NCBI Taxonomy" id="1089553"/>
    <lineage>
        <taxon>Bacteria</taxon>
        <taxon>Bacillati</taxon>
        <taxon>Bacillota</taxon>
        <taxon>Clostridia</taxon>
        <taxon>Thermoanaerobacterales</taxon>
        <taxon>Thermoanaerobacteraceae</taxon>
        <taxon>Thermacetogenium</taxon>
    </lineage>
</organism>
<dbReference type="Gene3D" id="1.20.120.1490">
    <property type="match status" value="1"/>
</dbReference>
<proteinExistence type="predicted"/>
<dbReference type="AlphaFoldDB" id="K4LKD7"/>
<dbReference type="STRING" id="1089553.Tph_c23520"/>
<dbReference type="KEGG" id="tpz:Tph_c23520"/>
<evidence type="ECO:0000313" key="4">
    <source>
        <dbReference type="Proteomes" id="UP000000467"/>
    </source>
</evidence>
<evidence type="ECO:0008006" key="5">
    <source>
        <dbReference type="Google" id="ProtNLM"/>
    </source>
</evidence>